<reference evidence="3 4" key="1">
    <citation type="submission" date="2020-03" db="EMBL/GenBank/DDBJ databases">
        <title>Sequencing the genomes of 1000 actinobacteria strains.</title>
        <authorList>
            <person name="Klenk H.-P."/>
        </authorList>
    </citation>
    <scope>NUCLEOTIDE SEQUENCE [LARGE SCALE GENOMIC DNA]</scope>
    <source>
        <strain evidence="3 4">DSM 45490</strain>
    </source>
</reference>
<evidence type="ECO:0000259" key="2">
    <source>
        <dbReference type="PROSITE" id="PS50022"/>
    </source>
</evidence>
<dbReference type="EMBL" id="JAASRO010000001">
    <property type="protein sequence ID" value="NIK58337.1"/>
    <property type="molecule type" value="Genomic_DNA"/>
</dbReference>
<dbReference type="Pfam" id="PF22633">
    <property type="entry name" value="F5_F8_type_C_2"/>
    <property type="match status" value="1"/>
</dbReference>
<proteinExistence type="predicted"/>
<feature type="chain" id="PRO_5030535728" description="F5/8 type C domain-containing protein" evidence="1">
    <location>
        <begin position="27"/>
        <end position="278"/>
    </location>
</feature>
<sequence length="278" mass="29956">MRLARYRSAALLVLPAAVLVPALAVASSNNHVEISATPQPVEVVPLPCFPSGKLTLGMTNTGSKPTVADLRVYGDPELRLSRHQFSSYLPVDQLVKAPLEITVPRGTAPATHTVDLTVGKEQLKVPVVVKPVPARDNVLLGEQAVASSTHGNMRLCGGVDGNADSEQWGASGWHDNTKGVFPDTYGVDFTHPTTVGRVILQTLDSTRYPASVMGLRDFDLQVRTGSNLWTTIEEVRGNSTGLLNITFEPRAVDAVRLVIHDSNDHGYSRIVELEAYSS</sequence>
<dbReference type="PROSITE" id="PS50022">
    <property type="entry name" value="FA58C_3"/>
    <property type="match status" value="1"/>
</dbReference>
<dbReference type="AlphaFoldDB" id="A0A7X6A1K0"/>
<name>A0A7X6A1K0_9ACTN</name>
<comment type="caution">
    <text evidence="3">The sequence shown here is derived from an EMBL/GenBank/DDBJ whole genome shotgun (WGS) entry which is preliminary data.</text>
</comment>
<keyword evidence="4" id="KW-1185">Reference proteome</keyword>
<organism evidence="3 4">
    <name type="scientific">Kribbella shirazensis</name>
    <dbReference type="NCBI Taxonomy" id="1105143"/>
    <lineage>
        <taxon>Bacteria</taxon>
        <taxon>Bacillati</taxon>
        <taxon>Actinomycetota</taxon>
        <taxon>Actinomycetes</taxon>
        <taxon>Propionibacteriales</taxon>
        <taxon>Kribbellaceae</taxon>
        <taxon>Kribbella</taxon>
    </lineage>
</organism>
<evidence type="ECO:0000313" key="3">
    <source>
        <dbReference type="EMBL" id="NIK58337.1"/>
    </source>
</evidence>
<evidence type="ECO:0000256" key="1">
    <source>
        <dbReference type="SAM" id="SignalP"/>
    </source>
</evidence>
<dbReference type="Proteomes" id="UP000555407">
    <property type="component" value="Unassembled WGS sequence"/>
</dbReference>
<gene>
    <name evidence="3" type="ORF">BJY22_004054</name>
</gene>
<feature type="signal peptide" evidence="1">
    <location>
        <begin position="1"/>
        <end position="26"/>
    </location>
</feature>
<accession>A0A7X6A1K0</accession>
<keyword evidence="1" id="KW-0732">Signal</keyword>
<dbReference type="InterPro" id="IPR008979">
    <property type="entry name" value="Galactose-bd-like_sf"/>
</dbReference>
<feature type="domain" description="F5/8 type C" evidence="2">
    <location>
        <begin position="127"/>
        <end position="278"/>
    </location>
</feature>
<dbReference type="Gene3D" id="2.60.120.260">
    <property type="entry name" value="Galactose-binding domain-like"/>
    <property type="match status" value="1"/>
</dbReference>
<dbReference type="SUPFAM" id="SSF49785">
    <property type="entry name" value="Galactose-binding domain-like"/>
    <property type="match status" value="1"/>
</dbReference>
<evidence type="ECO:0000313" key="4">
    <source>
        <dbReference type="Proteomes" id="UP000555407"/>
    </source>
</evidence>
<dbReference type="InterPro" id="IPR000421">
    <property type="entry name" value="FA58C"/>
</dbReference>
<protein>
    <recommendedName>
        <fullName evidence="2">F5/8 type C domain-containing protein</fullName>
    </recommendedName>
</protein>
<dbReference type="RefSeq" id="WP_167209042.1">
    <property type="nucleotide sequence ID" value="NZ_JAASRO010000001.1"/>
</dbReference>